<keyword evidence="1" id="KW-0677">Repeat</keyword>
<dbReference type="Pfam" id="PF00041">
    <property type="entry name" value="fn3"/>
    <property type="match status" value="2"/>
</dbReference>
<dbReference type="SUPFAM" id="SSF49265">
    <property type="entry name" value="Fibronectin type III"/>
    <property type="match status" value="1"/>
</dbReference>
<dbReference type="AlphaFoldDB" id="A0A1F8F9Y7"/>
<evidence type="ECO:0000256" key="1">
    <source>
        <dbReference type="ARBA" id="ARBA00022737"/>
    </source>
</evidence>
<dbReference type="Proteomes" id="UP000177167">
    <property type="component" value="Unassembled WGS sequence"/>
</dbReference>
<accession>A0A1F8F9Y7</accession>
<sequence>MELIYNIKNRILLVGGIVISATVVLLLAQFVFADSTSSLLPSSDGAYLQWTPKTGTTHYTMVDESSCNGKTDYNSTNTVGNRDSYGVSLASVPSGSTITAIEITPCASRNSNGSGSATMNVFYRWSGVDSSDAGNYALTGTTPTQLAATTFSGLSLSRLASSTLEIGAVLSAGTKGARLSRVAVVVTYTPAAPSVTTSAATSITASSAALNGSANPNGASTTGWFRYSATNPGTCDDVFGTRVPTSGGTNLGSGTSPVSYSNGVSGLSSGTTYYYCAIASNSGGTGFGGIVSFTTVPPAPAAPSSLGATNISGSQNDLAWTDNSSNEDGFKVEQSLNNQFGPFSQVATTSADAVSYSNTGLTADQTYYYRVRAFNSGGNSGYTNTAYAITATVVPSDPSNLTATASSSSAVLNWTQSSTNEGGFKVERGTDGVNFTEIATKGINATNHVDPGLAPGTYYYRVRAFNVIGNSGYSNTASTTIP</sequence>
<evidence type="ECO:0000259" key="3">
    <source>
        <dbReference type="PROSITE" id="PS50853"/>
    </source>
</evidence>
<dbReference type="PANTHER" id="PTHR13817:SF73">
    <property type="entry name" value="FIBRONECTIN TYPE-III DOMAIN-CONTAINING PROTEIN"/>
    <property type="match status" value="1"/>
</dbReference>
<feature type="transmembrane region" description="Helical" evidence="2">
    <location>
        <begin position="12"/>
        <end position="32"/>
    </location>
</feature>
<dbReference type="CDD" id="cd00063">
    <property type="entry name" value="FN3"/>
    <property type="match status" value="2"/>
</dbReference>
<dbReference type="InterPro" id="IPR036116">
    <property type="entry name" value="FN3_sf"/>
</dbReference>
<gene>
    <name evidence="4" type="ORF">A3J46_04505</name>
</gene>
<dbReference type="Gene3D" id="2.60.40.10">
    <property type="entry name" value="Immunoglobulins"/>
    <property type="match status" value="2"/>
</dbReference>
<feature type="domain" description="Fibronectin type-III" evidence="3">
    <location>
        <begin position="302"/>
        <end position="396"/>
    </location>
</feature>
<dbReference type="SMART" id="SM00060">
    <property type="entry name" value="FN3"/>
    <property type="match status" value="3"/>
</dbReference>
<evidence type="ECO:0000256" key="2">
    <source>
        <dbReference type="SAM" id="Phobius"/>
    </source>
</evidence>
<comment type="caution">
    <text evidence="4">The sequence shown here is derived from an EMBL/GenBank/DDBJ whole genome shotgun (WGS) entry which is preliminary data.</text>
</comment>
<name>A0A1F8F9Y7_9BACT</name>
<reference evidence="4 5" key="1">
    <citation type="journal article" date="2016" name="Nat. Commun.">
        <title>Thousands of microbial genomes shed light on interconnected biogeochemical processes in an aquifer system.</title>
        <authorList>
            <person name="Anantharaman K."/>
            <person name="Brown C.T."/>
            <person name="Hug L.A."/>
            <person name="Sharon I."/>
            <person name="Castelle C.J."/>
            <person name="Probst A.J."/>
            <person name="Thomas B.C."/>
            <person name="Singh A."/>
            <person name="Wilkins M.J."/>
            <person name="Karaoz U."/>
            <person name="Brodie E.L."/>
            <person name="Williams K.H."/>
            <person name="Hubbard S.S."/>
            <person name="Banfield J.F."/>
        </authorList>
    </citation>
    <scope>NUCLEOTIDE SEQUENCE [LARGE SCALE GENOMIC DNA]</scope>
</reference>
<feature type="domain" description="Fibronectin type-III" evidence="3">
    <location>
        <begin position="397"/>
        <end position="482"/>
    </location>
</feature>
<protein>
    <recommendedName>
        <fullName evidence="3">Fibronectin type-III domain-containing protein</fullName>
    </recommendedName>
</protein>
<dbReference type="PROSITE" id="PS50853">
    <property type="entry name" value="FN3"/>
    <property type="match status" value="2"/>
</dbReference>
<dbReference type="EMBL" id="MGJP01000021">
    <property type="protein sequence ID" value="OGN09963.1"/>
    <property type="molecule type" value="Genomic_DNA"/>
</dbReference>
<dbReference type="InterPro" id="IPR003961">
    <property type="entry name" value="FN3_dom"/>
</dbReference>
<organism evidence="4 5">
    <name type="scientific">Candidatus Yanofskybacteria bacterium RIFCSPHIGHO2_02_FULL_41_11</name>
    <dbReference type="NCBI Taxonomy" id="1802675"/>
    <lineage>
        <taxon>Bacteria</taxon>
        <taxon>Candidatus Yanofskyibacteriota</taxon>
    </lineage>
</organism>
<dbReference type="PANTHER" id="PTHR13817">
    <property type="entry name" value="TITIN"/>
    <property type="match status" value="1"/>
</dbReference>
<keyword evidence="2" id="KW-1133">Transmembrane helix</keyword>
<keyword evidence="2" id="KW-0812">Transmembrane</keyword>
<dbReference type="InterPro" id="IPR050964">
    <property type="entry name" value="Striated_Muscle_Regulatory"/>
</dbReference>
<keyword evidence="2" id="KW-0472">Membrane</keyword>
<proteinExistence type="predicted"/>
<dbReference type="InterPro" id="IPR013783">
    <property type="entry name" value="Ig-like_fold"/>
</dbReference>
<evidence type="ECO:0000313" key="5">
    <source>
        <dbReference type="Proteomes" id="UP000177167"/>
    </source>
</evidence>
<evidence type="ECO:0000313" key="4">
    <source>
        <dbReference type="EMBL" id="OGN09963.1"/>
    </source>
</evidence>